<dbReference type="RefSeq" id="WP_171623867.1">
    <property type="nucleotide sequence ID" value="NZ_JABFOQ010000039.1"/>
</dbReference>
<evidence type="ECO:0000313" key="2">
    <source>
        <dbReference type="EMBL" id="NOJ76576.1"/>
    </source>
</evidence>
<evidence type="ECO:0000313" key="3">
    <source>
        <dbReference type="Proteomes" id="UP000580344"/>
    </source>
</evidence>
<dbReference type="InterPro" id="IPR005901">
    <property type="entry name" value="GLPGLI"/>
</dbReference>
<keyword evidence="3" id="KW-1185">Reference proteome</keyword>
<keyword evidence="1" id="KW-0732">Signal</keyword>
<sequence length="257" mass="29499">MKKFLTLFTFSLLATITFAQKLEVKYQEIVKVNPEEFKGTVKFSSNGKESTIPNDIFAELLKSVTEPKDYLLTIYDHQTTYKKVEKLNNQQGNNSFSYDDGGSAKNLLKNLSTKEYFRNANVMDKSYLIKDKLTEYKWQLSRETKKIIGFDVKKATAIIDSTTTVTAWYAPSIAIKDGPAMYNGLPGLILELDINNTKRKGVKSHTIRSIEVKEVPNLKPFDQPKEKNVISEKEYKDLANKEYERYKRMSSQGVDKD</sequence>
<feature type="signal peptide" evidence="1">
    <location>
        <begin position="1"/>
        <end position="19"/>
    </location>
</feature>
<comment type="caution">
    <text evidence="2">The sequence shown here is derived from an EMBL/GenBank/DDBJ whole genome shotgun (WGS) entry which is preliminary data.</text>
</comment>
<dbReference type="EMBL" id="JABFOQ010000039">
    <property type="protein sequence ID" value="NOJ76576.1"/>
    <property type="molecule type" value="Genomic_DNA"/>
</dbReference>
<evidence type="ECO:0000256" key="1">
    <source>
        <dbReference type="SAM" id="SignalP"/>
    </source>
</evidence>
<gene>
    <name evidence="2" type="ORF">HMH06_12165</name>
</gene>
<protein>
    <submittedName>
        <fullName evidence="2">GLPGLI family protein</fullName>
    </submittedName>
</protein>
<reference evidence="2 3" key="1">
    <citation type="submission" date="2020-05" db="EMBL/GenBank/DDBJ databases">
        <title>Tigecycline resistant gene in Empedobacter stercoris.</title>
        <authorList>
            <person name="Chen Y."/>
            <person name="Cheng Y."/>
            <person name="Zhou K."/>
        </authorList>
    </citation>
    <scope>NUCLEOTIDE SEQUENCE [LARGE SCALE GENOMIC DNA]</scope>
    <source>
        <strain evidence="2 3">ES202</strain>
    </source>
</reference>
<name>A0ABX1WPX0_9FLAO</name>
<proteinExistence type="predicted"/>
<dbReference type="NCBIfam" id="TIGR01200">
    <property type="entry name" value="GLPGLI"/>
    <property type="match status" value="1"/>
</dbReference>
<dbReference type="Proteomes" id="UP000580344">
    <property type="component" value="Unassembled WGS sequence"/>
</dbReference>
<feature type="chain" id="PRO_5045303261" evidence="1">
    <location>
        <begin position="20"/>
        <end position="257"/>
    </location>
</feature>
<organism evidence="2 3">
    <name type="scientific">Empedobacter stercoris</name>
    <dbReference type="NCBI Taxonomy" id="1628248"/>
    <lineage>
        <taxon>Bacteria</taxon>
        <taxon>Pseudomonadati</taxon>
        <taxon>Bacteroidota</taxon>
        <taxon>Flavobacteriia</taxon>
        <taxon>Flavobacteriales</taxon>
        <taxon>Weeksellaceae</taxon>
        <taxon>Empedobacter</taxon>
    </lineage>
</organism>
<dbReference type="Pfam" id="PF22252">
    <property type="entry name" value="PNGase_F-II_N"/>
    <property type="match status" value="1"/>
</dbReference>
<accession>A0ABX1WPX0</accession>